<gene>
    <name evidence="2" type="ORF">GCM10010365_68550</name>
</gene>
<dbReference type="EMBL" id="BMVW01000020">
    <property type="protein sequence ID" value="GGZ38049.1"/>
    <property type="molecule type" value="Genomic_DNA"/>
</dbReference>
<dbReference type="Proteomes" id="UP000622166">
    <property type="component" value="Unassembled WGS sequence"/>
</dbReference>
<keyword evidence="3" id="KW-1185">Reference proteome</keyword>
<name>A0A918Q9E4_9ACTN</name>
<evidence type="ECO:0000313" key="2">
    <source>
        <dbReference type="EMBL" id="GGZ38049.1"/>
    </source>
</evidence>
<evidence type="ECO:0008006" key="4">
    <source>
        <dbReference type="Google" id="ProtNLM"/>
    </source>
</evidence>
<evidence type="ECO:0000313" key="3">
    <source>
        <dbReference type="Proteomes" id="UP000622166"/>
    </source>
</evidence>
<evidence type="ECO:0000256" key="1">
    <source>
        <dbReference type="SAM" id="MobiDB-lite"/>
    </source>
</evidence>
<reference evidence="2" key="2">
    <citation type="submission" date="2020-09" db="EMBL/GenBank/DDBJ databases">
        <authorList>
            <person name="Sun Q."/>
            <person name="Ohkuma M."/>
        </authorList>
    </citation>
    <scope>NUCLEOTIDE SEQUENCE</scope>
    <source>
        <strain evidence="2">JCM 4815</strain>
    </source>
</reference>
<dbReference type="InterPro" id="IPR029068">
    <property type="entry name" value="Glyas_Bleomycin-R_OHBP_Dase"/>
</dbReference>
<accession>A0A918Q9E4</accession>
<dbReference type="AlphaFoldDB" id="A0A918Q9E4"/>
<dbReference type="SUPFAM" id="SSF54593">
    <property type="entry name" value="Glyoxalase/Bleomycin resistance protein/Dihydroxybiphenyl dioxygenase"/>
    <property type="match status" value="1"/>
</dbReference>
<organism evidence="2 3">
    <name type="scientific">Streptomyces poonensis</name>
    <dbReference type="NCBI Taxonomy" id="68255"/>
    <lineage>
        <taxon>Bacteria</taxon>
        <taxon>Bacillati</taxon>
        <taxon>Actinomycetota</taxon>
        <taxon>Actinomycetes</taxon>
        <taxon>Kitasatosporales</taxon>
        <taxon>Streptomycetaceae</taxon>
        <taxon>Streptomyces</taxon>
    </lineage>
</organism>
<feature type="region of interest" description="Disordered" evidence="1">
    <location>
        <begin position="1"/>
        <end position="43"/>
    </location>
</feature>
<sequence length="120" mass="12978">MASTLWRGAGPRQLLPKVGTPSPGRQRRHAQRLDETSANEGSRMTIDVRHDHVGITLAADMLLAVADLNDALARLQARGVAPFAEPLQIGPIGRRIAFIVDDVGTIIELTAAIRNATRRP</sequence>
<protein>
    <recommendedName>
        <fullName evidence="4">VOC domain-containing protein</fullName>
    </recommendedName>
</protein>
<proteinExistence type="predicted"/>
<reference evidence="2" key="1">
    <citation type="journal article" date="2014" name="Int. J. Syst. Evol. Microbiol.">
        <title>Complete genome sequence of Corynebacterium casei LMG S-19264T (=DSM 44701T), isolated from a smear-ripened cheese.</title>
        <authorList>
            <consortium name="US DOE Joint Genome Institute (JGI-PGF)"/>
            <person name="Walter F."/>
            <person name="Albersmeier A."/>
            <person name="Kalinowski J."/>
            <person name="Ruckert C."/>
        </authorList>
    </citation>
    <scope>NUCLEOTIDE SEQUENCE</scope>
    <source>
        <strain evidence="2">JCM 4815</strain>
    </source>
</reference>
<comment type="caution">
    <text evidence="2">The sequence shown here is derived from an EMBL/GenBank/DDBJ whole genome shotgun (WGS) entry which is preliminary data.</text>
</comment>
<dbReference type="Gene3D" id="3.10.180.10">
    <property type="entry name" value="2,3-Dihydroxybiphenyl 1,2-Dioxygenase, domain 1"/>
    <property type="match status" value="1"/>
</dbReference>